<feature type="transmembrane region" description="Helical" evidence="1">
    <location>
        <begin position="21"/>
        <end position="40"/>
    </location>
</feature>
<dbReference type="STRING" id="1794912.AXX12_15045"/>
<dbReference type="Proteomes" id="UP000076268">
    <property type="component" value="Unassembled WGS sequence"/>
</dbReference>
<dbReference type="EMBL" id="LSGP01000026">
    <property type="protein sequence ID" value="KYZ74896.1"/>
    <property type="molecule type" value="Genomic_DNA"/>
</dbReference>
<keyword evidence="1" id="KW-0472">Membrane</keyword>
<evidence type="ECO:0000256" key="1">
    <source>
        <dbReference type="SAM" id="Phobius"/>
    </source>
</evidence>
<protein>
    <recommendedName>
        <fullName evidence="4">DUF2933 domain-containing protein</fullName>
    </recommendedName>
</protein>
<proteinExistence type="predicted"/>
<evidence type="ECO:0008006" key="4">
    <source>
        <dbReference type="Google" id="ProtNLM"/>
    </source>
</evidence>
<keyword evidence="1" id="KW-0812">Transmembrane</keyword>
<keyword evidence="3" id="KW-1185">Reference proteome</keyword>
<feature type="transmembrane region" description="Helical" evidence="1">
    <location>
        <begin position="46"/>
        <end position="63"/>
    </location>
</feature>
<evidence type="ECO:0000313" key="3">
    <source>
        <dbReference type="Proteomes" id="UP000076268"/>
    </source>
</evidence>
<accession>A0A154BLV3</accession>
<gene>
    <name evidence="2" type="ORF">AXX12_15045</name>
</gene>
<dbReference type="InterPro" id="IPR021682">
    <property type="entry name" value="DUF2933"/>
</dbReference>
<name>A0A154BLV3_ANASB</name>
<evidence type="ECO:0000313" key="2">
    <source>
        <dbReference type="EMBL" id="KYZ74896.1"/>
    </source>
</evidence>
<dbReference type="Pfam" id="PF11666">
    <property type="entry name" value="DUF2933"/>
    <property type="match status" value="1"/>
</dbReference>
<organism evidence="2 3">
    <name type="scientific">Anaerosporomusa subterranea</name>
    <dbReference type="NCBI Taxonomy" id="1794912"/>
    <lineage>
        <taxon>Bacteria</taxon>
        <taxon>Bacillati</taxon>
        <taxon>Bacillota</taxon>
        <taxon>Negativicutes</taxon>
        <taxon>Acetonemataceae</taxon>
        <taxon>Anaerosporomusa</taxon>
    </lineage>
</organism>
<keyword evidence="1" id="KW-1133">Transmembrane helix</keyword>
<comment type="caution">
    <text evidence="2">The sequence shown here is derived from an EMBL/GenBank/DDBJ whole genome shotgun (WGS) entry which is preliminary data.</text>
</comment>
<reference evidence="2 3" key="1">
    <citation type="submission" date="2016-02" db="EMBL/GenBank/DDBJ databases">
        <title>Anaerosporomusa subterraneum gen. nov., sp. nov., a spore-forming obligate anaerobe isolated from saprolite.</title>
        <authorList>
            <person name="Choi J.K."/>
            <person name="Shah M."/>
            <person name="Yee N."/>
        </authorList>
    </citation>
    <scope>NUCLEOTIDE SEQUENCE [LARGE SCALE GENOMIC DNA]</scope>
    <source>
        <strain evidence="2 3">RU4</strain>
    </source>
</reference>
<dbReference type="AlphaFoldDB" id="A0A154BLV3"/>
<sequence length="78" mass="8661">MEEKKTPSCHGNSGGSSMKHMVMMLVCCLVPLGLAFLLKGLGYSTIAGYMMLLLCPLMHIVMMKMMTKKDETKEEKAM</sequence>
<dbReference type="OrthoDB" id="2989509at2"/>